<dbReference type="UniPathway" id="UPA00053">
    <property type="reaction ID" value="UER00087"/>
</dbReference>
<dbReference type="EC" id="1.1.1.25" evidence="2"/>
<organism evidence="11 12">
    <name type="scientific">Legionella hackeliae</name>
    <dbReference type="NCBI Taxonomy" id="449"/>
    <lineage>
        <taxon>Bacteria</taxon>
        <taxon>Pseudomonadati</taxon>
        <taxon>Pseudomonadota</taxon>
        <taxon>Gammaproteobacteria</taxon>
        <taxon>Legionellales</taxon>
        <taxon>Legionellaceae</taxon>
        <taxon>Legionella</taxon>
    </lineage>
</organism>
<dbReference type="InterPro" id="IPR011342">
    <property type="entry name" value="Shikimate_DH"/>
</dbReference>
<dbReference type="CDD" id="cd01065">
    <property type="entry name" value="NAD_bind_Shikimate_DH"/>
    <property type="match status" value="1"/>
</dbReference>
<evidence type="ECO:0000256" key="3">
    <source>
        <dbReference type="ARBA" id="ARBA00022605"/>
    </source>
</evidence>
<dbReference type="EMBL" id="LN681225">
    <property type="protein sequence ID" value="CEK12009.1"/>
    <property type="molecule type" value="Genomic_DNA"/>
</dbReference>
<reference evidence="12" key="1">
    <citation type="submission" date="2014-09" db="EMBL/GenBank/DDBJ databases">
        <authorList>
            <person name="Gomez-Valero L."/>
        </authorList>
    </citation>
    <scope>NUCLEOTIDE SEQUENCE [LARGE SCALE GENOMIC DNA]</scope>
    <source>
        <strain evidence="12">ATCC35250</strain>
    </source>
</reference>
<keyword evidence="4" id="KW-0521">NADP</keyword>
<dbReference type="AlphaFoldDB" id="A0A0A8UZ24"/>
<dbReference type="Proteomes" id="UP000032803">
    <property type="component" value="Chromosome I"/>
</dbReference>
<dbReference type="PANTHER" id="PTHR21089:SF1">
    <property type="entry name" value="BIFUNCTIONAL 3-DEHYDROQUINATE DEHYDRATASE_SHIKIMATE DEHYDROGENASE, CHLOROPLASTIC"/>
    <property type="match status" value="1"/>
</dbReference>
<proteinExistence type="predicted"/>
<dbReference type="KEGG" id="lha:LHA_3018"/>
<evidence type="ECO:0000256" key="2">
    <source>
        <dbReference type="ARBA" id="ARBA00012962"/>
    </source>
</evidence>
<sequence length="229" mass="25076">MLIDEDSFEKQVSDFFARGGKGLNITLPFKERSFAMAEVKTARCLQAKAANTLWMQNGLLHADNTDGIGLIRDLTRYMDLTNKQILILGAGGAARGILGPLLDSGISELTLANRTVEKALALQNEFQAIDCCSLMELKGQFDLIINATSASLEKETIQLPLGLLKSTTYCYDLAYNAKEPTAFVKWASAHHCKSSDGLGMLVEQAAESFFIWHGIRVNTNVVLAQLRSS</sequence>
<name>A0A0A8UZ24_LEGHA</name>
<dbReference type="Gene3D" id="3.40.50.720">
    <property type="entry name" value="NAD(P)-binding Rossmann-like Domain"/>
    <property type="match status" value="1"/>
</dbReference>
<accession>A0A0A8UZ24</accession>
<evidence type="ECO:0000256" key="6">
    <source>
        <dbReference type="ARBA" id="ARBA00023141"/>
    </source>
</evidence>
<comment type="catalytic activity">
    <reaction evidence="7">
        <text>shikimate + NADP(+) = 3-dehydroshikimate + NADPH + H(+)</text>
        <dbReference type="Rhea" id="RHEA:17737"/>
        <dbReference type="ChEBI" id="CHEBI:15378"/>
        <dbReference type="ChEBI" id="CHEBI:16630"/>
        <dbReference type="ChEBI" id="CHEBI:36208"/>
        <dbReference type="ChEBI" id="CHEBI:57783"/>
        <dbReference type="ChEBI" id="CHEBI:58349"/>
        <dbReference type="EC" id="1.1.1.25"/>
    </reaction>
</comment>
<dbReference type="NCBIfam" id="NF001310">
    <property type="entry name" value="PRK00258.1-2"/>
    <property type="match status" value="1"/>
</dbReference>
<dbReference type="SUPFAM" id="SSF51735">
    <property type="entry name" value="NAD(P)-binding Rossmann-fold domains"/>
    <property type="match status" value="1"/>
</dbReference>
<dbReference type="GO" id="GO:0004764">
    <property type="term" value="F:shikimate 3-dehydrogenase (NADP+) activity"/>
    <property type="evidence" value="ECO:0007669"/>
    <property type="project" value="UniProtKB-EC"/>
</dbReference>
<dbReference type="PANTHER" id="PTHR21089">
    <property type="entry name" value="SHIKIMATE DEHYDROGENASE"/>
    <property type="match status" value="1"/>
</dbReference>
<comment type="pathway">
    <text evidence="1">Metabolic intermediate biosynthesis; chorismate biosynthesis; chorismate from D-erythrose 4-phosphate and phosphoenolpyruvate: step 4/7.</text>
</comment>
<dbReference type="GO" id="GO:0008652">
    <property type="term" value="P:amino acid biosynthetic process"/>
    <property type="evidence" value="ECO:0007669"/>
    <property type="project" value="UniProtKB-KW"/>
</dbReference>
<dbReference type="SUPFAM" id="SSF53223">
    <property type="entry name" value="Aminoacid dehydrogenase-like, N-terminal domain"/>
    <property type="match status" value="1"/>
</dbReference>
<evidence type="ECO:0000259" key="9">
    <source>
        <dbReference type="Pfam" id="PF08501"/>
    </source>
</evidence>
<protein>
    <recommendedName>
        <fullName evidence="2">shikimate dehydrogenase (NADP(+))</fullName>
        <ecNumber evidence="2">1.1.1.25</ecNumber>
    </recommendedName>
</protein>
<dbReference type="Pfam" id="PF18317">
    <property type="entry name" value="SDH_C"/>
    <property type="match status" value="1"/>
</dbReference>
<dbReference type="InterPro" id="IPR006151">
    <property type="entry name" value="Shikm_DH/Glu-tRNA_Rdtase"/>
</dbReference>
<feature type="domain" description="Quinate/shikimate 5-dehydrogenase/glutamyl-tRNA reductase" evidence="8">
    <location>
        <begin position="79"/>
        <end position="151"/>
    </location>
</feature>
<evidence type="ECO:0000313" key="11">
    <source>
        <dbReference type="EMBL" id="CEK12009.1"/>
    </source>
</evidence>
<dbReference type="NCBIfam" id="TIGR00507">
    <property type="entry name" value="aroE"/>
    <property type="match status" value="1"/>
</dbReference>
<feature type="domain" description="SDH C-terminal" evidence="10">
    <location>
        <begin position="197"/>
        <end position="227"/>
    </location>
</feature>
<dbReference type="PATRIC" id="fig|449.7.peg.1552"/>
<keyword evidence="12" id="KW-1185">Reference proteome</keyword>
<evidence type="ECO:0000259" key="10">
    <source>
        <dbReference type="Pfam" id="PF18317"/>
    </source>
</evidence>
<dbReference type="STRING" id="449.LHA_3018"/>
<keyword evidence="6" id="KW-0057">Aromatic amino acid biosynthesis</keyword>
<dbReference type="GO" id="GO:0005829">
    <property type="term" value="C:cytosol"/>
    <property type="evidence" value="ECO:0007669"/>
    <property type="project" value="TreeGrafter"/>
</dbReference>
<gene>
    <name evidence="11" type="primary">aroE</name>
    <name evidence="11" type="ORF">LHA_3018</name>
</gene>
<keyword evidence="3" id="KW-0028">Amino-acid biosynthesis</keyword>
<dbReference type="Pfam" id="PF01488">
    <property type="entry name" value="Shikimate_DH"/>
    <property type="match status" value="1"/>
</dbReference>
<evidence type="ECO:0000256" key="5">
    <source>
        <dbReference type="ARBA" id="ARBA00023002"/>
    </source>
</evidence>
<dbReference type="InterPro" id="IPR022893">
    <property type="entry name" value="Shikimate_DH_fam"/>
</dbReference>
<dbReference type="InterPro" id="IPR046346">
    <property type="entry name" value="Aminoacid_DH-like_N_sf"/>
</dbReference>
<feature type="domain" description="Shikimate dehydrogenase substrate binding N-terminal" evidence="9">
    <location>
        <begin position="3"/>
        <end position="53"/>
    </location>
</feature>
<dbReference type="GO" id="GO:0050661">
    <property type="term" value="F:NADP binding"/>
    <property type="evidence" value="ECO:0007669"/>
    <property type="project" value="InterPro"/>
</dbReference>
<dbReference type="GO" id="GO:0009423">
    <property type="term" value="P:chorismate biosynthetic process"/>
    <property type="evidence" value="ECO:0007669"/>
    <property type="project" value="UniProtKB-UniPathway"/>
</dbReference>
<dbReference type="InterPro" id="IPR036291">
    <property type="entry name" value="NAD(P)-bd_dom_sf"/>
</dbReference>
<evidence type="ECO:0000313" key="12">
    <source>
        <dbReference type="Proteomes" id="UP000032803"/>
    </source>
</evidence>
<dbReference type="Pfam" id="PF08501">
    <property type="entry name" value="Shikimate_dh_N"/>
    <property type="match status" value="1"/>
</dbReference>
<evidence type="ECO:0000259" key="8">
    <source>
        <dbReference type="Pfam" id="PF01488"/>
    </source>
</evidence>
<keyword evidence="5 11" id="KW-0560">Oxidoreductase</keyword>
<dbReference type="GO" id="GO:0009073">
    <property type="term" value="P:aromatic amino acid family biosynthetic process"/>
    <property type="evidence" value="ECO:0007669"/>
    <property type="project" value="UniProtKB-KW"/>
</dbReference>
<dbReference type="InterPro" id="IPR013708">
    <property type="entry name" value="Shikimate_DH-bd_N"/>
</dbReference>
<dbReference type="HOGENOM" id="CLU_044063_2_1_6"/>
<dbReference type="Gene3D" id="3.40.50.10860">
    <property type="entry name" value="Leucine Dehydrogenase, chain A, domain 1"/>
    <property type="match status" value="1"/>
</dbReference>
<evidence type="ECO:0000256" key="4">
    <source>
        <dbReference type="ARBA" id="ARBA00022857"/>
    </source>
</evidence>
<dbReference type="GO" id="GO:0019632">
    <property type="term" value="P:shikimate metabolic process"/>
    <property type="evidence" value="ECO:0007669"/>
    <property type="project" value="InterPro"/>
</dbReference>
<dbReference type="InterPro" id="IPR041121">
    <property type="entry name" value="SDH_C"/>
</dbReference>
<evidence type="ECO:0000256" key="7">
    <source>
        <dbReference type="ARBA" id="ARBA00049442"/>
    </source>
</evidence>
<evidence type="ECO:0000256" key="1">
    <source>
        <dbReference type="ARBA" id="ARBA00004871"/>
    </source>
</evidence>